<dbReference type="PANTHER" id="PTHR11511:SF5">
    <property type="entry name" value="FAT-BODY PROTEIN 1-RELATED"/>
    <property type="match status" value="1"/>
</dbReference>
<dbReference type="Pfam" id="PF03722">
    <property type="entry name" value="Hemocyanin_N"/>
    <property type="match status" value="1"/>
</dbReference>
<evidence type="ECO:0000256" key="1">
    <source>
        <dbReference type="ARBA" id="ARBA00022761"/>
    </source>
</evidence>
<dbReference type="Gene3D" id="1.20.1370.10">
    <property type="entry name" value="Hemocyanin, N-terminal domain"/>
    <property type="match status" value="1"/>
</dbReference>
<dbReference type="GO" id="GO:0005615">
    <property type="term" value="C:extracellular space"/>
    <property type="evidence" value="ECO:0007669"/>
    <property type="project" value="UniProtKB-ARBA"/>
</dbReference>
<dbReference type="PROSITE" id="PS00210">
    <property type="entry name" value="HEMOCYANIN_2"/>
    <property type="match status" value="1"/>
</dbReference>
<dbReference type="InterPro" id="IPR000896">
    <property type="entry name" value="Hemocyanin/hexamerin_mid_dom"/>
</dbReference>
<keyword evidence="7" id="KW-1185">Reference proteome</keyword>
<dbReference type="InterPro" id="IPR005204">
    <property type="entry name" value="Hemocyanin_N"/>
</dbReference>
<dbReference type="AlphaFoldDB" id="A0A482W6E1"/>
<dbReference type="Gene3D" id="2.60.40.1520">
    <property type="entry name" value="Hemocyanin, C-terminal domain"/>
    <property type="match status" value="1"/>
</dbReference>
<evidence type="ECO:0000259" key="5">
    <source>
        <dbReference type="Pfam" id="PF03723"/>
    </source>
</evidence>
<dbReference type="InterPro" id="IPR037020">
    <property type="entry name" value="Hemocyanin_C_sf"/>
</dbReference>
<dbReference type="InterPro" id="IPR014756">
    <property type="entry name" value="Ig_E-set"/>
</dbReference>
<proteinExistence type="predicted"/>
<dbReference type="InterPro" id="IPR013788">
    <property type="entry name" value="Hemocyanin/hexamerin"/>
</dbReference>
<dbReference type="GO" id="GO:0045735">
    <property type="term" value="F:nutrient reservoir activity"/>
    <property type="evidence" value="ECO:0007669"/>
    <property type="project" value="UniProtKB-KW"/>
</dbReference>
<comment type="caution">
    <text evidence="6">The sequence shown here is derived from an EMBL/GenBank/DDBJ whole genome shotgun (WGS) entry which is preliminary data.</text>
</comment>
<feature type="domain" description="Hemocyanin middle" evidence="3">
    <location>
        <begin position="156"/>
        <end position="440"/>
    </location>
</feature>
<feature type="domain" description="Hemocyanin N-terminal" evidence="4">
    <location>
        <begin position="31"/>
        <end position="150"/>
    </location>
</feature>
<protein>
    <submittedName>
        <fullName evidence="6">Hexamerin 4</fullName>
    </submittedName>
</protein>
<dbReference type="InterPro" id="IPR008922">
    <property type="entry name" value="Di-copper_centre_dom_sf"/>
</dbReference>
<evidence type="ECO:0000259" key="3">
    <source>
        <dbReference type="Pfam" id="PF00372"/>
    </source>
</evidence>
<dbReference type="EMBL" id="QDEB01024457">
    <property type="protein sequence ID" value="RZC40636.1"/>
    <property type="molecule type" value="Genomic_DNA"/>
</dbReference>
<feature type="chain" id="PRO_5019752350" evidence="2">
    <location>
        <begin position="19"/>
        <end position="710"/>
    </location>
</feature>
<gene>
    <name evidence="6" type="ORF">BDFB_010944</name>
</gene>
<sequence length="710" mass="85107">MKLTVAVMVAGLCALALAYPQQTITDEQRIERQRDILRLFSHVNQPSYYKDHVEIAKSYSIHGNYEHYTKPEVAKYYYRIYRYGLLPRGEIFSVFYEEHLQQAIALYRLFYYAQDYETFYNTAVWARQYVNEGVYLYALSVAIVHRPDTYGIILPPIYEVYPYYFYNSEVIQEAYRYKQQYYGQGYSQQGQQQGGYNGYTINANYSGYYLNLHPEQSLSYFTEDVGLNAFYYYYNIYYPYWLGGEDYDYQHERRGELYYYLYQQVLARYYLERLSNGFGEIPVYNYEVPFETGYYASLQYPNGLQFPTRPNYAHLYEYFYNYGQRYGNNKYAYSYTHVQDYERRIRDAIDRGYVYTQEGQRVNLYSEQGINVLGNLIQSNPDSPNSRYYGALEVYARHLLGYSYQPLNQYQVAPSALEHYETSLRDPAFYQFYKRIVLYFQKYQSHLQAYTEQDLIYQGVEVTNVEFDRLVTYFDYFYSDLSNAVYVTPQEYDQDKVQIRVRQQRLNHRPFTYKIYVSSDRQQQASVRVYLGPKYDEYGRYINISQNRLNFVQVDHFTYQLQSGQNVIERNSHQTYHYQNDRTSYRQLYQQVLGNSQVTVSQNEAYYGLPRRLLLPRGTYGGLDYQFYVIVSPYVPYQGQQQQQSADYPYPRIGSGGQYLDNYPLGYPFDRPIHYDQIYHNIPNSYFYTARIYHREVDEINSSTAGNQQE</sequence>
<dbReference type="InterPro" id="IPR036697">
    <property type="entry name" value="Hemocyanin_N_sf"/>
</dbReference>
<dbReference type="STRING" id="1661398.A0A482W6E1"/>
<dbReference type="Gene3D" id="1.10.1280.10">
    <property type="entry name" value="Di-copper center containing domain from catechol oxidase"/>
    <property type="match status" value="1"/>
</dbReference>
<reference evidence="6 7" key="1">
    <citation type="submission" date="2017-03" db="EMBL/GenBank/DDBJ databases">
        <title>Genome of the blue death feigning beetle - Asbolus verrucosus.</title>
        <authorList>
            <person name="Rider S.D."/>
        </authorList>
    </citation>
    <scope>NUCLEOTIDE SEQUENCE [LARGE SCALE GENOMIC DNA]</scope>
    <source>
        <strain evidence="6">Butters</strain>
        <tissue evidence="6">Head and leg muscle</tissue>
    </source>
</reference>
<dbReference type="Pfam" id="PF03723">
    <property type="entry name" value="Hemocyanin_C"/>
    <property type="match status" value="1"/>
</dbReference>
<dbReference type="SUPFAM" id="SSF48056">
    <property type="entry name" value="Di-copper centre-containing domain"/>
    <property type="match status" value="1"/>
</dbReference>
<feature type="signal peptide" evidence="2">
    <location>
        <begin position="1"/>
        <end position="18"/>
    </location>
</feature>
<evidence type="ECO:0000313" key="6">
    <source>
        <dbReference type="EMBL" id="RZC40636.1"/>
    </source>
</evidence>
<evidence type="ECO:0000256" key="2">
    <source>
        <dbReference type="SAM" id="SignalP"/>
    </source>
</evidence>
<dbReference type="SUPFAM" id="SSF81296">
    <property type="entry name" value="E set domains"/>
    <property type="match status" value="1"/>
</dbReference>
<dbReference type="SUPFAM" id="SSF48050">
    <property type="entry name" value="Hemocyanin, N-terminal domain"/>
    <property type="match status" value="1"/>
</dbReference>
<accession>A0A482W6E1</accession>
<keyword evidence="2" id="KW-0732">Signal</keyword>
<evidence type="ECO:0000259" key="4">
    <source>
        <dbReference type="Pfam" id="PF03722"/>
    </source>
</evidence>
<dbReference type="Pfam" id="PF00372">
    <property type="entry name" value="Hemocyanin_M"/>
    <property type="match status" value="1"/>
</dbReference>
<organism evidence="6 7">
    <name type="scientific">Asbolus verrucosus</name>
    <name type="common">Desert ironclad beetle</name>
    <dbReference type="NCBI Taxonomy" id="1661398"/>
    <lineage>
        <taxon>Eukaryota</taxon>
        <taxon>Metazoa</taxon>
        <taxon>Ecdysozoa</taxon>
        <taxon>Arthropoda</taxon>
        <taxon>Hexapoda</taxon>
        <taxon>Insecta</taxon>
        <taxon>Pterygota</taxon>
        <taxon>Neoptera</taxon>
        <taxon>Endopterygota</taxon>
        <taxon>Coleoptera</taxon>
        <taxon>Polyphaga</taxon>
        <taxon>Cucujiformia</taxon>
        <taxon>Tenebrionidae</taxon>
        <taxon>Pimeliinae</taxon>
        <taxon>Asbolus</taxon>
    </lineage>
</organism>
<dbReference type="OrthoDB" id="6371642at2759"/>
<keyword evidence="1" id="KW-0758">Storage protein</keyword>
<name>A0A482W6E1_ASBVE</name>
<dbReference type="PANTHER" id="PTHR11511">
    <property type="entry name" value="LARVAL STORAGE PROTEIN/PHENOLOXIDASE"/>
    <property type="match status" value="1"/>
</dbReference>
<dbReference type="InterPro" id="IPR005203">
    <property type="entry name" value="Hemocyanin_C"/>
</dbReference>
<feature type="domain" description="Hemocyanin C-terminal" evidence="5">
    <location>
        <begin position="450"/>
        <end position="694"/>
    </location>
</feature>
<dbReference type="Proteomes" id="UP000292052">
    <property type="component" value="Unassembled WGS sequence"/>
</dbReference>
<dbReference type="PRINTS" id="PR00187">
    <property type="entry name" value="HAEMOCYANIN"/>
</dbReference>
<evidence type="ECO:0000313" key="7">
    <source>
        <dbReference type="Proteomes" id="UP000292052"/>
    </source>
</evidence>
<feature type="non-terminal residue" evidence="6">
    <location>
        <position position="710"/>
    </location>
</feature>